<evidence type="ECO:0000313" key="2">
    <source>
        <dbReference type="EMBL" id="CAD9333842.1"/>
    </source>
</evidence>
<sequence>MISNHAQKCLVACNVYVSAGRRHHAPLLLDVLSRCQERCRVLRGSAESRNGEKNKIAVIHAFADVPYDRSSFHLAGEAAFVAEVASLIARDVLTGLVGPKSAEKVRGEEDQPESRHPYVGVVDHVSVMPLSPKAECTRPAKGIAKTKSDGQKFIAPDPHGQAALAIGRSMSEVGAKVLYHGSSNPEMTPLADVRRESTNFFKSGGLLGARDTVTELTKNPCGIAIVGSPCSFVENFNVRLSNSCEKKDAISLAKALRERDGGLLGVEALTLPYSGGRFEVACNLLRPDVGSVDAISQVLDQWLVKNCGERGIDTSIIEDAYRVGTTARQCIGVLENAEMDEYDLKVQEQFQCFLHIA</sequence>
<dbReference type="EMBL" id="HBGO01013073">
    <property type="protein sequence ID" value="CAD9333842.1"/>
    <property type="molecule type" value="Transcribed_RNA"/>
</dbReference>
<protein>
    <recommendedName>
        <fullName evidence="1">Formiminotransferase N-terminal subdomain domain-containing protein</fullName>
    </recommendedName>
</protein>
<feature type="domain" description="Formiminotransferase N-terminal subdomain" evidence="1">
    <location>
        <begin position="9"/>
        <end position="230"/>
    </location>
</feature>
<dbReference type="SMART" id="SM01222">
    <property type="entry name" value="FTCD_N"/>
    <property type="match status" value="1"/>
</dbReference>
<proteinExistence type="predicted"/>
<dbReference type="GO" id="GO:0016740">
    <property type="term" value="F:transferase activity"/>
    <property type="evidence" value="ECO:0007669"/>
    <property type="project" value="InterPro"/>
</dbReference>
<reference evidence="2" key="1">
    <citation type="submission" date="2021-01" db="EMBL/GenBank/DDBJ databases">
        <authorList>
            <person name="Corre E."/>
            <person name="Pelletier E."/>
            <person name="Niang G."/>
            <person name="Scheremetjew M."/>
            <person name="Finn R."/>
            <person name="Kale V."/>
            <person name="Holt S."/>
            <person name="Cochrane G."/>
            <person name="Meng A."/>
            <person name="Brown T."/>
            <person name="Cohen L."/>
        </authorList>
    </citation>
    <scope>NUCLEOTIDE SEQUENCE</scope>
    <source>
        <strain evidence="2">Grunow 1884</strain>
    </source>
</reference>
<dbReference type="InterPro" id="IPR051623">
    <property type="entry name" value="FTCD"/>
</dbReference>
<dbReference type="InterPro" id="IPR037064">
    <property type="entry name" value="Formiminotransferase_N_sf"/>
</dbReference>
<gene>
    <name evidence="2" type="ORF">OSIN01602_LOCUS7317</name>
</gene>
<dbReference type="PANTHER" id="PTHR12234">
    <property type="entry name" value="FORMIMINOTRANSFERASE-CYCLODEAMINASE"/>
    <property type="match status" value="1"/>
</dbReference>
<organism evidence="2">
    <name type="scientific">Trieres chinensis</name>
    <name type="common">Marine centric diatom</name>
    <name type="synonym">Odontella sinensis</name>
    <dbReference type="NCBI Taxonomy" id="1514140"/>
    <lineage>
        <taxon>Eukaryota</taxon>
        <taxon>Sar</taxon>
        <taxon>Stramenopiles</taxon>
        <taxon>Ochrophyta</taxon>
        <taxon>Bacillariophyta</taxon>
        <taxon>Mediophyceae</taxon>
        <taxon>Biddulphiophycidae</taxon>
        <taxon>Eupodiscales</taxon>
        <taxon>Parodontellaceae</taxon>
        <taxon>Trieres</taxon>
    </lineage>
</organism>
<evidence type="ECO:0000259" key="1">
    <source>
        <dbReference type="SMART" id="SM01222"/>
    </source>
</evidence>
<dbReference type="InterPro" id="IPR012886">
    <property type="entry name" value="Formiminotransferase_N"/>
</dbReference>
<accession>A0A7S1ZBJ7</accession>
<dbReference type="GO" id="GO:0005542">
    <property type="term" value="F:folic acid binding"/>
    <property type="evidence" value="ECO:0007669"/>
    <property type="project" value="InterPro"/>
</dbReference>
<name>A0A7S1ZBJ7_TRICV</name>
<dbReference type="Gene3D" id="3.30.990.10">
    <property type="entry name" value="Formiminotransferase, N-terminal subdomain"/>
    <property type="match status" value="1"/>
</dbReference>
<dbReference type="AlphaFoldDB" id="A0A7S1ZBJ7"/>
<dbReference type="PANTHER" id="PTHR12234:SF1">
    <property type="entry name" value="FORMIMINOTRANSFERASE N-TERMINAL SUBDOMAIN-CONTAINING PROTEIN"/>
    <property type="match status" value="1"/>
</dbReference>